<keyword evidence="2" id="KW-1185">Reference proteome</keyword>
<organism evidence="1 2">
    <name type="scientific">Euroglyphus maynei</name>
    <name type="common">Mayne's house dust mite</name>
    <dbReference type="NCBI Taxonomy" id="6958"/>
    <lineage>
        <taxon>Eukaryota</taxon>
        <taxon>Metazoa</taxon>
        <taxon>Ecdysozoa</taxon>
        <taxon>Arthropoda</taxon>
        <taxon>Chelicerata</taxon>
        <taxon>Arachnida</taxon>
        <taxon>Acari</taxon>
        <taxon>Acariformes</taxon>
        <taxon>Sarcoptiformes</taxon>
        <taxon>Astigmata</taxon>
        <taxon>Psoroptidia</taxon>
        <taxon>Analgoidea</taxon>
        <taxon>Pyroglyphidae</taxon>
        <taxon>Pyroglyphinae</taxon>
        <taxon>Euroglyphus</taxon>
    </lineage>
</organism>
<dbReference type="AlphaFoldDB" id="A0A1Y3BUU0"/>
<dbReference type="EMBL" id="MUJZ01004144">
    <property type="protein sequence ID" value="OTF83326.1"/>
    <property type="molecule type" value="Genomic_DNA"/>
</dbReference>
<dbReference type="Proteomes" id="UP000194236">
    <property type="component" value="Unassembled WGS sequence"/>
</dbReference>
<evidence type="ECO:0000313" key="2">
    <source>
        <dbReference type="Proteomes" id="UP000194236"/>
    </source>
</evidence>
<comment type="caution">
    <text evidence="1">The sequence shown here is derived from an EMBL/GenBank/DDBJ whole genome shotgun (WGS) entry which is preliminary data.</text>
</comment>
<name>A0A1Y3BUU0_EURMA</name>
<evidence type="ECO:0000313" key="1">
    <source>
        <dbReference type="EMBL" id="OTF83326.1"/>
    </source>
</evidence>
<accession>A0A1Y3BUU0</accession>
<gene>
    <name evidence="1" type="ORF">BLA29_013205</name>
</gene>
<reference evidence="1 2" key="1">
    <citation type="submission" date="2017-03" db="EMBL/GenBank/DDBJ databases">
        <title>Genome Survey of Euroglyphus maynei.</title>
        <authorList>
            <person name="Arlian L.G."/>
            <person name="Morgan M.S."/>
            <person name="Rider S.D."/>
        </authorList>
    </citation>
    <scope>NUCLEOTIDE SEQUENCE [LARGE SCALE GENOMIC DNA]</scope>
    <source>
        <strain evidence="1">Arlian Lab</strain>
        <tissue evidence="1">Whole body</tissue>
    </source>
</reference>
<protein>
    <submittedName>
        <fullName evidence="1">Uncharacterized protein</fullName>
    </submittedName>
</protein>
<proteinExistence type="predicted"/>
<sequence length="31" mass="3815">MISNSCIKNFKNQFKIYHRLMNILLKFVRVD</sequence>